<reference evidence="14 15" key="1">
    <citation type="submission" date="2016-01" db="EMBL/GenBank/DDBJ databases">
        <title>Complete genome sequence of strain Lentibacillus amyloliquefaciens LAM0015T isolated from saline sediment.</title>
        <authorList>
            <person name="Wang J.-L."/>
            <person name="He M.-X."/>
        </authorList>
    </citation>
    <scope>NUCLEOTIDE SEQUENCE [LARGE SCALE GENOMIC DNA]</scope>
    <source>
        <strain evidence="14 15">LAM0015</strain>
    </source>
</reference>
<dbReference type="STRING" id="1472767.AOX59_06025"/>
<evidence type="ECO:0000256" key="1">
    <source>
        <dbReference type="ARBA" id="ARBA00001947"/>
    </source>
</evidence>
<protein>
    <submittedName>
        <fullName evidence="14">Stage IV sporulation protein FB</fullName>
    </submittedName>
</protein>
<dbReference type="OrthoDB" id="166377at2"/>
<evidence type="ECO:0000256" key="3">
    <source>
        <dbReference type="ARBA" id="ARBA00007931"/>
    </source>
</evidence>
<evidence type="ECO:0000259" key="13">
    <source>
        <dbReference type="Pfam" id="PF02163"/>
    </source>
</evidence>
<dbReference type="KEGG" id="lao:AOX59_06025"/>
<dbReference type="RefSeq" id="WP_068443252.1">
    <property type="nucleotide sequence ID" value="NZ_CP013862.1"/>
</dbReference>
<evidence type="ECO:0000256" key="7">
    <source>
        <dbReference type="ARBA" id="ARBA00022801"/>
    </source>
</evidence>
<feature type="transmembrane region" description="Helical" evidence="12">
    <location>
        <begin position="91"/>
        <end position="110"/>
    </location>
</feature>
<evidence type="ECO:0000256" key="2">
    <source>
        <dbReference type="ARBA" id="ARBA00004141"/>
    </source>
</evidence>
<evidence type="ECO:0000256" key="8">
    <source>
        <dbReference type="ARBA" id="ARBA00022833"/>
    </source>
</evidence>
<comment type="similarity">
    <text evidence="3">Belongs to the peptidase M50B family.</text>
</comment>
<dbReference type="GO" id="GO:0016020">
    <property type="term" value="C:membrane"/>
    <property type="evidence" value="ECO:0007669"/>
    <property type="project" value="UniProtKB-SubCell"/>
</dbReference>
<accession>A0A0U4G695</accession>
<evidence type="ECO:0000256" key="11">
    <source>
        <dbReference type="ARBA" id="ARBA00023136"/>
    </source>
</evidence>
<evidence type="ECO:0000313" key="15">
    <source>
        <dbReference type="Proteomes" id="UP000050331"/>
    </source>
</evidence>
<feature type="transmembrane region" description="Helical" evidence="12">
    <location>
        <begin position="53"/>
        <end position="71"/>
    </location>
</feature>
<comment type="subcellular location">
    <subcellularLocation>
        <location evidence="2">Membrane</location>
        <topology evidence="2">Multi-pass membrane protein</topology>
    </subcellularLocation>
</comment>
<dbReference type="Proteomes" id="UP000050331">
    <property type="component" value="Chromosome"/>
</dbReference>
<keyword evidence="9 12" id="KW-1133">Transmembrane helix</keyword>
<keyword evidence="11 12" id="KW-0472">Membrane</keyword>
<dbReference type="AlphaFoldDB" id="A0A0U4G695"/>
<sequence>MTTVKWLPQIHIHPVLLIFIIISFLTGTFIDLLTILVIVLLHELGHFTAAKIFGWRVRGIMLWVFGGVMETDENGTRPFHEEVLVTLSGPLQHVLIYGLIFIISGTQALVPSVIEMAYFYNTVILLFNLLPIWPLDGGKLMFLIFSEVMPFRKSYGFTIILSFCINMIAVVALFSFVSFTLSAFLLFSFLLMDNRKDWKQRYYVFVRFLLHRYEGKTRLNRFRSIDIPFDTMLMDVFNLFHRDKNHTIYVTLANGRRYQLNEAECLHSYFHDRQYRKTAGDIVSHVS</sequence>
<dbReference type="PANTHER" id="PTHR39188">
    <property type="entry name" value="MEMBRANE-ASSOCIATED ZINC METALLOPROTEASE M50B"/>
    <property type="match status" value="1"/>
</dbReference>
<evidence type="ECO:0000256" key="6">
    <source>
        <dbReference type="ARBA" id="ARBA00022723"/>
    </source>
</evidence>
<feature type="domain" description="Peptidase M50" evidence="13">
    <location>
        <begin position="32"/>
        <end position="104"/>
    </location>
</feature>
<feature type="transmembrane region" description="Helical" evidence="12">
    <location>
        <begin position="155"/>
        <end position="187"/>
    </location>
</feature>
<organism evidence="14 15">
    <name type="scientific">Lentibacillus amyloliquefaciens</name>
    <dbReference type="NCBI Taxonomy" id="1472767"/>
    <lineage>
        <taxon>Bacteria</taxon>
        <taxon>Bacillati</taxon>
        <taxon>Bacillota</taxon>
        <taxon>Bacilli</taxon>
        <taxon>Bacillales</taxon>
        <taxon>Bacillaceae</taxon>
        <taxon>Lentibacillus</taxon>
    </lineage>
</organism>
<dbReference type="InterPro" id="IPR008915">
    <property type="entry name" value="Peptidase_M50"/>
</dbReference>
<gene>
    <name evidence="14" type="ORF">AOX59_06025</name>
</gene>
<evidence type="ECO:0000256" key="9">
    <source>
        <dbReference type="ARBA" id="ARBA00022989"/>
    </source>
</evidence>
<name>A0A0U4G695_9BACI</name>
<proteinExistence type="inferred from homology"/>
<keyword evidence="5 12" id="KW-0812">Transmembrane</keyword>
<evidence type="ECO:0000256" key="10">
    <source>
        <dbReference type="ARBA" id="ARBA00023049"/>
    </source>
</evidence>
<dbReference type="GO" id="GO:0006508">
    <property type="term" value="P:proteolysis"/>
    <property type="evidence" value="ECO:0007669"/>
    <property type="project" value="UniProtKB-KW"/>
</dbReference>
<feature type="transmembrane region" description="Helical" evidence="12">
    <location>
        <begin position="117"/>
        <end position="135"/>
    </location>
</feature>
<evidence type="ECO:0000256" key="5">
    <source>
        <dbReference type="ARBA" id="ARBA00022692"/>
    </source>
</evidence>
<feature type="transmembrane region" description="Helical" evidence="12">
    <location>
        <begin position="15"/>
        <end position="41"/>
    </location>
</feature>
<comment type="cofactor">
    <cofactor evidence="1">
        <name>Zn(2+)</name>
        <dbReference type="ChEBI" id="CHEBI:29105"/>
    </cofactor>
</comment>
<evidence type="ECO:0000256" key="4">
    <source>
        <dbReference type="ARBA" id="ARBA00022670"/>
    </source>
</evidence>
<dbReference type="EMBL" id="CP013862">
    <property type="protein sequence ID" value="ALX48202.1"/>
    <property type="molecule type" value="Genomic_DNA"/>
</dbReference>
<dbReference type="PANTHER" id="PTHR39188:SF3">
    <property type="entry name" value="STAGE IV SPORULATION PROTEIN FB"/>
    <property type="match status" value="1"/>
</dbReference>
<dbReference type="Pfam" id="PF02163">
    <property type="entry name" value="Peptidase_M50"/>
    <property type="match status" value="2"/>
</dbReference>
<keyword evidence="8" id="KW-0862">Zinc</keyword>
<evidence type="ECO:0000313" key="14">
    <source>
        <dbReference type="EMBL" id="ALX48202.1"/>
    </source>
</evidence>
<keyword evidence="15" id="KW-1185">Reference proteome</keyword>
<keyword evidence="7" id="KW-0378">Hydrolase</keyword>
<keyword evidence="10" id="KW-0482">Metalloprotease</keyword>
<feature type="domain" description="Peptidase M50" evidence="13">
    <location>
        <begin position="110"/>
        <end position="149"/>
    </location>
</feature>
<evidence type="ECO:0000256" key="12">
    <source>
        <dbReference type="SAM" id="Phobius"/>
    </source>
</evidence>
<keyword evidence="6" id="KW-0479">Metal-binding</keyword>
<dbReference type="GO" id="GO:0046872">
    <property type="term" value="F:metal ion binding"/>
    <property type="evidence" value="ECO:0007669"/>
    <property type="project" value="UniProtKB-KW"/>
</dbReference>
<keyword evidence="4" id="KW-0645">Protease</keyword>
<dbReference type="GO" id="GO:0008237">
    <property type="term" value="F:metallopeptidase activity"/>
    <property type="evidence" value="ECO:0007669"/>
    <property type="project" value="UniProtKB-KW"/>
</dbReference>